<dbReference type="OrthoDB" id="9760804at2"/>
<evidence type="ECO:0000256" key="2">
    <source>
        <dbReference type="ARBA" id="ARBA00001933"/>
    </source>
</evidence>
<dbReference type="GO" id="GO:0005737">
    <property type="term" value="C:cytoplasm"/>
    <property type="evidence" value="ECO:0007669"/>
    <property type="project" value="TreeGrafter"/>
</dbReference>
<dbReference type="GO" id="GO:0030170">
    <property type="term" value="F:pyridoxal phosphate binding"/>
    <property type="evidence" value="ECO:0007669"/>
    <property type="project" value="InterPro"/>
</dbReference>
<accession>A0A517E0T1</accession>
<keyword evidence="7 12" id="KW-0808">Transferase</keyword>
<evidence type="ECO:0000256" key="4">
    <source>
        <dbReference type="ARBA" id="ARBA00022553"/>
    </source>
</evidence>
<keyword evidence="14" id="KW-1185">Reference proteome</keyword>
<gene>
    <name evidence="13" type="primary">glgP_2</name>
    <name evidence="13" type="ORF">SPTER_46960</name>
</gene>
<evidence type="ECO:0000256" key="11">
    <source>
        <dbReference type="PIRSR" id="PIRSR000460-1"/>
    </source>
</evidence>
<dbReference type="GO" id="GO:0008184">
    <property type="term" value="F:glycogen phosphorylase activity"/>
    <property type="evidence" value="ECO:0007669"/>
    <property type="project" value="InterPro"/>
</dbReference>
<evidence type="ECO:0000256" key="9">
    <source>
        <dbReference type="ARBA" id="ARBA00023277"/>
    </source>
</evidence>
<evidence type="ECO:0000256" key="12">
    <source>
        <dbReference type="RuleBase" id="RU000587"/>
    </source>
</evidence>
<protein>
    <recommendedName>
        <fullName evidence="12">Alpha-1,4 glucan phosphorylase</fullName>
        <ecNumber evidence="12">2.4.1.1</ecNumber>
    </recommendedName>
</protein>
<evidence type="ECO:0000256" key="1">
    <source>
        <dbReference type="ARBA" id="ARBA00001275"/>
    </source>
</evidence>
<dbReference type="AlphaFoldDB" id="A0A517E0T1"/>
<keyword evidence="8 11" id="KW-0663">Pyridoxal phosphate</keyword>
<keyword evidence="5" id="KW-0321">Glycogen metabolism</keyword>
<dbReference type="SUPFAM" id="SSF53756">
    <property type="entry name" value="UDP-Glycosyltransferase/glycogen phosphorylase"/>
    <property type="match status" value="1"/>
</dbReference>
<dbReference type="CDD" id="cd04300">
    <property type="entry name" value="GT35_Glycogen_Phosphorylase"/>
    <property type="match status" value="1"/>
</dbReference>
<dbReference type="InterPro" id="IPR035090">
    <property type="entry name" value="Pyridoxal_P_attach_site"/>
</dbReference>
<evidence type="ECO:0000313" key="13">
    <source>
        <dbReference type="EMBL" id="QDR83215.1"/>
    </source>
</evidence>
<comment type="similarity">
    <text evidence="3 12">Belongs to the glycogen phosphorylase family.</text>
</comment>
<feature type="modified residue" description="N6-(pyridoxal phosphate)lysine" evidence="11">
    <location>
        <position position="657"/>
    </location>
</feature>
<dbReference type="Gene3D" id="3.40.50.2000">
    <property type="entry name" value="Glycogen Phosphorylase B"/>
    <property type="match status" value="2"/>
</dbReference>
<dbReference type="GO" id="GO:0005980">
    <property type="term" value="P:glycogen catabolic process"/>
    <property type="evidence" value="ECO:0007669"/>
    <property type="project" value="TreeGrafter"/>
</dbReference>
<comment type="function">
    <text evidence="12">Allosteric enzyme that catalyzes the rate-limiting step in glycogen catabolism, the phosphorolytic cleavage of glycogen to produce glucose-1-phosphate, and plays a central role in maintaining cellular and organismal glucose homeostasis.</text>
</comment>
<dbReference type="Pfam" id="PF00343">
    <property type="entry name" value="Phosphorylase"/>
    <property type="match status" value="1"/>
</dbReference>
<dbReference type="FunFam" id="3.40.50.2000:FF:000153">
    <property type="entry name" value="Alpha-1,4 glucan phosphorylase"/>
    <property type="match status" value="1"/>
</dbReference>
<keyword evidence="6 12" id="KW-0328">Glycosyltransferase</keyword>
<comment type="cofactor">
    <cofactor evidence="2 12">
        <name>pyridoxal 5'-phosphate</name>
        <dbReference type="ChEBI" id="CHEBI:597326"/>
    </cofactor>
</comment>
<evidence type="ECO:0000313" key="14">
    <source>
        <dbReference type="Proteomes" id="UP000320776"/>
    </source>
</evidence>
<dbReference type="PIRSF" id="PIRSF000460">
    <property type="entry name" value="Pprylas_GlgP"/>
    <property type="match status" value="1"/>
</dbReference>
<dbReference type="KEGG" id="sted:SPTER_46960"/>
<evidence type="ECO:0000256" key="7">
    <source>
        <dbReference type="ARBA" id="ARBA00022679"/>
    </source>
</evidence>
<evidence type="ECO:0000256" key="6">
    <source>
        <dbReference type="ARBA" id="ARBA00022676"/>
    </source>
</evidence>
<keyword evidence="9 12" id="KW-0119">Carbohydrate metabolism</keyword>
<comment type="catalytic activity">
    <reaction evidence="1 12">
        <text>[(1-&gt;4)-alpha-D-glucosyl](n) + phosphate = [(1-&gt;4)-alpha-D-glucosyl](n-1) + alpha-D-glucose 1-phosphate</text>
        <dbReference type="Rhea" id="RHEA:41732"/>
        <dbReference type="Rhea" id="RHEA-COMP:9584"/>
        <dbReference type="Rhea" id="RHEA-COMP:9586"/>
        <dbReference type="ChEBI" id="CHEBI:15444"/>
        <dbReference type="ChEBI" id="CHEBI:43474"/>
        <dbReference type="ChEBI" id="CHEBI:58601"/>
        <dbReference type="EC" id="2.4.1.1"/>
    </reaction>
</comment>
<evidence type="ECO:0000256" key="8">
    <source>
        <dbReference type="ARBA" id="ARBA00022898"/>
    </source>
</evidence>
<dbReference type="InterPro" id="IPR011833">
    <property type="entry name" value="Glycg_phsphrylas"/>
</dbReference>
<name>A0A517E0T1_9FIRM</name>
<evidence type="ECO:0000256" key="5">
    <source>
        <dbReference type="ARBA" id="ARBA00022600"/>
    </source>
</evidence>
<proteinExistence type="inferred from homology"/>
<dbReference type="PANTHER" id="PTHR11468">
    <property type="entry name" value="GLYCOGEN PHOSPHORYLASE"/>
    <property type="match status" value="1"/>
</dbReference>
<comment type="function">
    <text evidence="10">Phosphorylase is an important allosteric enzyme in carbohydrate metabolism. Enzymes from different sources differ in their regulatory mechanisms and in their natural substrates. However, all known phosphorylases share catalytic and structural properties.</text>
</comment>
<dbReference type="Proteomes" id="UP000320776">
    <property type="component" value="Chromosome"/>
</dbReference>
<organism evidence="13 14">
    <name type="scientific">Sporomusa termitida</name>
    <dbReference type="NCBI Taxonomy" id="2377"/>
    <lineage>
        <taxon>Bacteria</taxon>
        <taxon>Bacillati</taxon>
        <taxon>Bacillota</taxon>
        <taxon>Negativicutes</taxon>
        <taxon>Selenomonadales</taxon>
        <taxon>Sporomusaceae</taxon>
        <taxon>Sporomusa</taxon>
    </lineage>
</organism>
<dbReference type="PANTHER" id="PTHR11468:SF3">
    <property type="entry name" value="GLYCOGEN PHOSPHORYLASE, LIVER FORM"/>
    <property type="match status" value="1"/>
</dbReference>
<evidence type="ECO:0000256" key="3">
    <source>
        <dbReference type="ARBA" id="ARBA00006047"/>
    </source>
</evidence>
<reference evidence="13 14" key="1">
    <citation type="submission" date="2019-02" db="EMBL/GenBank/DDBJ databases">
        <title>Closed genome of Sporomusa termitida DSM 4440.</title>
        <authorList>
            <person name="Poehlein A."/>
            <person name="Daniel R."/>
        </authorList>
    </citation>
    <scope>NUCLEOTIDE SEQUENCE [LARGE SCALE GENOMIC DNA]</scope>
    <source>
        <strain evidence="13 14">DSM 4440</strain>
    </source>
</reference>
<keyword evidence="4" id="KW-0597">Phosphoprotein</keyword>
<evidence type="ECO:0000256" key="10">
    <source>
        <dbReference type="ARBA" id="ARBA00025174"/>
    </source>
</evidence>
<dbReference type="EC" id="2.4.1.1" evidence="12"/>
<dbReference type="RefSeq" id="WP_144352519.1">
    <property type="nucleotide sequence ID" value="NZ_CP036259.1"/>
</dbReference>
<dbReference type="PROSITE" id="PS00102">
    <property type="entry name" value="PHOSPHORYLASE"/>
    <property type="match status" value="1"/>
</dbReference>
<dbReference type="EMBL" id="CP036259">
    <property type="protein sequence ID" value="QDR83215.1"/>
    <property type="molecule type" value="Genomic_DNA"/>
</dbReference>
<dbReference type="NCBIfam" id="TIGR02093">
    <property type="entry name" value="P_ylase"/>
    <property type="match status" value="1"/>
</dbReference>
<dbReference type="InterPro" id="IPR000811">
    <property type="entry name" value="Glyco_trans_35"/>
</dbReference>
<dbReference type="FunFam" id="3.40.50.2000:FF:000005">
    <property type="entry name" value="Alpha-1,4 glucan phosphorylase"/>
    <property type="match status" value="1"/>
</dbReference>
<sequence length="813" mass="91634">MFKSKEEFKTAYIERLETLFGQSLDESSMADKYVAFSALIRQLINKSWYQSNRQYRATKEKQVYYFSMEFLLGRLLASNLFNLGLTEICGQGLKELGINLSELEAVEQDAGLGNGGLGRLAACFLDSMAALQLPGHGCGIRYRHGMFEQKIVDGYQIELPDNWLKDGYIWEMRKADRAVTVKFGGQVRLAEQGGRLVAIHENYEPVVAVPYDVPVVGANCNTVNTLRLWSAETNHFDLSSFSKGDFLKAVEQKYSLEATSQILYPDDNYPEGKTLRLKQQYFFVSAGLQSIVRRYKRTHGATPADLAKIHEKIAIHINDTHPALAIPELMRILMDEEGLGWDEAWNTTSKTISYTNHTILPEALEKWPVDLVQALLPRMYMIIHEINERFCAALWQEYPGQWERIREMAIIGDCYVRMANLAVVGSHSVNGVAAVHSEILKKEVMSNFHQYFPHRFTNKTNGVTHRRWLAKANPKLASLITETIGPGWLAHPNELANLRRYAQDPAFQASIKAVKQANKARLAAYIKNKMAITVDVNSIFDVQVKRIHAYKRQTLNALHILDLYNRLKADPAIDIEPRTFIFGGKAATGYYLAKRIIKFINTLAQVINNDPVIGARIKVIFLENYSVSLAELIMPAADVSEQISTASREASGTGNMKFMMNGAVTIGTLDGANIEIRDEVGDDNIVIFGLTAAEVLNYYKYGGYNALEVYQGNPRLRLVVDQLMNGFLPASPDEFHSIHHSLLRTNDEYFVLRDFAGYAAAQEKVACLYRDQSRWQAMAVNNIAFSGRFASDRTVAEYAIGIWGIKPVVIRES</sequence>